<protein>
    <submittedName>
        <fullName evidence="4">Uncharacterized protein</fullName>
    </submittedName>
</protein>
<dbReference type="PANTHER" id="PTHR19876">
    <property type="entry name" value="COATOMER"/>
    <property type="match status" value="1"/>
</dbReference>
<sequence length="277" mass="31715">MYTHFQMPSAPRVHQLQDADAHKVKRFDKHDGPVCGIAFHPSKPLFVSGGDDYKTKVWNCKQQRCLFTLHGHLDSVQSGSFHRKHPWIPSASDDQTICIWNWQSHQCSATLTGHYHYIMCAKCHPEDNYTLSCSMDQTLRVWDIAGLQKKTTMVQPMSLKDQVQHANSGQAELFGDKGVVVKYVLKCHDCGVIWATFRPTLPVIKEALKINEQVKEPAIANGQESSTLIEQQTTADEKERAVKKEQQVRIYRTHSPKDSHWRGLLLNRMEAHHVPRK</sequence>
<dbReference type="PROSITE" id="PS50294">
    <property type="entry name" value="WD_REPEATS_REGION"/>
    <property type="match status" value="2"/>
</dbReference>
<dbReference type="GO" id="GO:0006890">
    <property type="term" value="P:retrograde vesicle-mediated transport, Golgi to endoplasmic reticulum"/>
    <property type="evidence" value="ECO:0007669"/>
    <property type="project" value="TreeGrafter"/>
</dbReference>
<dbReference type="AlphaFoldDB" id="F4RZM7"/>
<dbReference type="PROSITE" id="PS50082">
    <property type="entry name" value="WD_REPEATS_2"/>
    <property type="match status" value="3"/>
</dbReference>
<dbReference type="InterPro" id="IPR001680">
    <property type="entry name" value="WD40_rpt"/>
</dbReference>
<evidence type="ECO:0000256" key="3">
    <source>
        <dbReference type="PROSITE-ProRule" id="PRU00221"/>
    </source>
</evidence>
<dbReference type="EMBL" id="GL883133">
    <property type="protein sequence ID" value="EGG02163.1"/>
    <property type="molecule type" value="Genomic_DNA"/>
</dbReference>
<dbReference type="Gene3D" id="2.130.10.10">
    <property type="entry name" value="YVTN repeat-like/Quinoprotein amine dehydrogenase"/>
    <property type="match status" value="1"/>
</dbReference>
<dbReference type="GO" id="GO:0006891">
    <property type="term" value="P:intra-Golgi vesicle-mediated transport"/>
    <property type="evidence" value="ECO:0007669"/>
    <property type="project" value="TreeGrafter"/>
</dbReference>
<accession>F4RZM7</accession>
<dbReference type="SUPFAM" id="SSF50978">
    <property type="entry name" value="WD40 repeat-like"/>
    <property type="match status" value="1"/>
</dbReference>
<dbReference type="VEuPathDB" id="FungiDB:MELLADRAFT_91605"/>
<gene>
    <name evidence="4" type="ORF">MELLADRAFT_91605</name>
</gene>
<dbReference type="GO" id="GO:0030126">
    <property type="term" value="C:COPI vesicle coat"/>
    <property type="evidence" value="ECO:0007669"/>
    <property type="project" value="TreeGrafter"/>
</dbReference>
<dbReference type="Proteomes" id="UP000001072">
    <property type="component" value="Unassembled WGS sequence"/>
</dbReference>
<reference evidence="5" key="1">
    <citation type="journal article" date="2011" name="Proc. Natl. Acad. Sci. U.S.A.">
        <title>Obligate biotrophy features unraveled by the genomic analysis of rust fungi.</title>
        <authorList>
            <person name="Duplessis S."/>
            <person name="Cuomo C.A."/>
            <person name="Lin Y.-C."/>
            <person name="Aerts A."/>
            <person name="Tisserant E."/>
            <person name="Veneault-Fourrey C."/>
            <person name="Joly D.L."/>
            <person name="Hacquard S."/>
            <person name="Amselem J."/>
            <person name="Cantarel B.L."/>
            <person name="Chiu R."/>
            <person name="Coutinho P.M."/>
            <person name="Feau N."/>
            <person name="Field M."/>
            <person name="Frey P."/>
            <person name="Gelhaye E."/>
            <person name="Goldberg J."/>
            <person name="Grabherr M.G."/>
            <person name="Kodira C.D."/>
            <person name="Kohler A."/>
            <person name="Kuees U."/>
            <person name="Lindquist E.A."/>
            <person name="Lucas S.M."/>
            <person name="Mago R."/>
            <person name="Mauceli E."/>
            <person name="Morin E."/>
            <person name="Murat C."/>
            <person name="Pangilinan J.L."/>
            <person name="Park R."/>
            <person name="Pearson M."/>
            <person name="Quesneville H."/>
            <person name="Rouhier N."/>
            <person name="Sakthikumar S."/>
            <person name="Salamov A.A."/>
            <person name="Schmutz J."/>
            <person name="Selles B."/>
            <person name="Shapiro H."/>
            <person name="Tanguay P."/>
            <person name="Tuskan G.A."/>
            <person name="Henrissat B."/>
            <person name="Van de Peer Y."/>
            <person name="Rouze P."/>
            <person name="Ellis J.G."/>
            <person name="Dodds P.N."/>
            <person name="Schein J.E."/>
            <person name="Zhong S."/>
            <person name="Hamelin R.C."/>
            <person name="Grigoriev I.V."/>
            <person name="Szabo L.J."/>
            <person name="Martin F."/>
        </authorList>
    </citation>
    <scope>NUCLEOTIDE SEQUENCE [LARGE SCALE GENOMIC DNA]</scope>
    <source>
        <strain evidence="5">98AG31 / pathotype 3-4-7</strain>
    </source>
</reference>
<feature type="repeat" description="WD" evidence="3">
    <location>
        <begin position="27"/>
        <end position="68"/>
    </location>
</feature>
<dbReference type="InterPro" id="IPR036322">
    <property type="entry name" value="WD40_repeat_dom_sf"/>
</dbReference>
<dbReference type="SMART" id="SM00320">
    <property type="entry name" value="WD40"/>
    <property type="match status" value="3"/>
</dbReference>
<feature type="repeat" description="WD" evidence="3">
    <location>
        <begin position="69"/>
        <end position="110"/>
    </location>
</feature>
<name>F4RZM7_MELLP</name>
<evidence type="ECO:0000313" key="5">
    <source>
        <dbReference type="Proteomes" id="UP000001072"/>
    </source>
</evidence>
<dbReference type="InterPro" id="IPR019775">
    <property type="entry name" value="WD40_repeat_CS"/>
</dbReference>
<dbReference type="Pfam" id="PF00400">
    <property type="entry name" value="WD40"/>
    <property type="match status" value="3"/>
</dbReference>
<proteinExistence type="predicted"/>
<dbReference type="InParanoid" id="F4RZM7"/>
<dbReference type="PANTHER" id="PTHR19876:SF1">
    <property type="entry name" value="COATOMER SUBUNIT ALPHA"/>
    <property type="match status" value="1"/>
</dbReference>
<dbReference type="GO" id="GO:0006886">
    <property type="term" value="P:intracellular protein transport"/>
    <property type="evidence" value="ECO:0007669"/>
    <property type="project" value="TreeGrafter"/>
</dbReference>
<dbReference type="eggNOG" id="KOG0292">
    <property type="taxonomic scope" value="Eukaryota"/>
</dbReference>
<keyword evidence="5" id="KW-1185">Reference proteome</keyword>
<keyword evidence="2" id="KW-0677">Repeat</keyword>
<dbReference type="PROSITE" id="PS00678">
    <property type="entry name" value="WD_REPEATS_1"/>
    <property type="match status" value="1"/>
</dbReference>
<keyword evidence="1 3" id="KW-0853">WD repeat</keyword>
<dbReference type="RefSeq" id="XP_007414700.1">
    <property type="nucleotide sequence ID" value="XM_007414638.1"/>
</dbReference>
<dbReference type="GO" id="GO:0006888">
    <property type="term" value="P:endoplasmic reticulum to Golgi vesicle-mediated transport"/>
    <property type="evidence" value="ECO:0007669"/>
    <property type="project" value="TreeGrafter"/>
</dbReference>
<dbReference type="STRING" id="747676.F4RZM7"/>
<evidence type="ECO:0000256" key="1">
    <source>
        <dbReference type="ARBA" id="ARBA00022574"/>
    </source>
</evidence>
<organism evidence="5">
    <name type="scientific">Melampsora larici-populina (strain 98AG31 / pathotype 3-4-7)</name>
    <name type="common">Poplar leaf rust fungus</name>
    <dbReference type="NCBI Taxonomy" id="747676"/>
    <lineage>
        <taxon>Eukaryota</taxon>
        <taxon>Fungi</taxon>
        <taxon>Dikarya</taxon>
        <taxon>Basidiomycota</taxon>
        <taxon>Pucciniomycotina</taxon>
        <taxon>Pucciniomycetes</taxon>
        <taxon>Pucciniales</taxon>
        <taxon>Melampsoraceae</taxon>
        <taxon>Melampsora</taxon>
    </lineage>
</organism>
<evidence type="ECO:0000256" key="2">
    <source>
        <dbReference type="ARBA" id="ARBA00022737"/>
    </source>
</evidence>
<feature type="repeat" description="WD" evidence="3">
    <location>
        <begin position="111"/>
        <end position="152"/>
    </location>
</feature>
<dbReference type="GeneID" id="18935972"/>
<dbReference type="InterPro" id="IPR050844">
    <property type="entry name" value="Coatomer_complex_subunit"/>
</dbReference>
<dbReference type="InterPro" id="IPR015943">
    <property type="entry name" value="WD40/YVTN_repeat-like_dom_sf"/>
</dbReference>
<dbReference type="HOGENOM" id="CLU_885897_0_0_1"/>
<dbReference type="KEGG" id="mlr:MELLADRAFT_91605"/>
<dbReference type="OrthoDB" id="10261470at2759"/>
<evidence type="ECO:0000313" key="4">
    <source>
        <dbReference type="EMBL" id="EGG02163.1"/>
    </source>
</evidence>